<evidence type="ECO:0000313" key="3">
    <source>
        <dbReference type="Proteomes" id="UP001576784"/>
    </source>
</evidence>
<evidence type="ECO:0000313" key="2">
    <source>
        <dbReference type="EMBL" id="MFB2897804.1"/>
    </source>
</evidence>
<dbReference type="RefSeq" id="WP_413267415.1">
    <property type="nucleotide sequence ID" value="NZ_JBHFNR010000265.1"/>
</dbReference>
<keyword evidence="1" id="KW-0812">Transmembrane</keyword>
<accession>A0ABV4Y1D5</accession>
<sequence>MTAEQPIDYSTEESAQEKRLRFLERQNKPSKNDALALFAIGTFGLHIVSLLALVLLYGSFSNLARKEPPSLVQLDTGKSITVAPLSSKERTPKVISRFVVDTLTLMMNWSGILPATTVEEATKPKLDPGVKVGNGKVSTSAWQASFALSEDFRKEFLTKLAQLTPSGVFNGNTQVTLVPLEVQPPQQISEGKWKVKIVANLMVFDRSENLGNMIPFNKEVFVQAVEAPDPPADTTGMASVIYAVRSSGLEITAIRDLEKENL</sequence>
<organism evidence="2 3">
    <name type="scientific">Floridaenema flaviceps BLCC-F50</name>
    <dbReference type="NCBI Taxonomy" id="3153642"/>
    <lineage>
        <taxon>Bacteria</taxon>
        <taxon>Bacillati</taxon>
        <taxon>Cyanobacteriota</taxon>
        <taxon>Cyanophyceae</taxon>
        <taxon>Oscillatoriophycideae</taxon>
        <taxon>Aerosakkonematales</taxon>
        <taxon>Aerosakkonemataceae</taxon>
        <taxon>Floridanema</taxon>
        <taxon>Floridanema flaviceps</taxon>
    </lineage>
</organism>
<reference evidence="2 3" key="1">
    <citation type="submission" date="2024-09" db="EMBL/GenBank/DDBJ databases">
        <title>Floridaenema gen nov. (Aerosakkonemataceae, Aerosakkonematales ord. nov., Cyanobacteria) from benthic tropical and subtropical fresh waters, with the description of four new species.</title>
        <authorList>
            <person name="Moretto J.A."/>
            <person name="Berthold D.E."/>
            <person name="Lefler F.W."/>
            <person name="Huang I.-S."/>
            <person name="Laughinghouse H. IV."/>
        </authorList>
    </citation>
    <scope>NUCLEOTIDE SEQUENCE [LARGE SCALE GENOMIC DNA]</scope>
    <source>
        <strain evidence="2 3">BLCC-F50</strain>
    </source>
</reference>
<dbReference type="Proteomes" id="UP001576784">
    <property type="component" value="Unassembled WGS sequence"/>
</dbReference>
<keyword evidence="1" id="KW-1133">Transmembrane helix</keyword>
<name>A0ABV4Y1D5_9CYAN</name>
<protein>
    <submittedName>
        <fullName evidence="2">Uncharacterized protein</fullName>
    </submittedName>
</protein>
<feature type="transmembrane region" description="Helical" evidence="1">
    <location>
        <begin position="34"/>
        <end position="57"/>
    </location>
</feature>
<dbReference type="EMBL" id="JBHFNR010000265">
    <property type="protein sequence ID" value="MFB2897804.1"/>
    <property type="molecule type" value="Genomic_DNA"/>
</dbReference>
<comment type="caution">
    <text evidence="2">The sequence shown here is derived from an EMBL/GenBank/DDBJ whole genome shotgun (WGS) entry which is preliminary data.</text>
</comment>
<evidence type="ECO:0000256" key="1">
    <source>
        <dbReference type="SAM" id="Phobius"/>
    </source>
</evidence>
<keyword evidence="1" id="KW-0472">Membrane</keyword>
<gene>
    <name evidence="2" type="ORF">ACE1CI_33220</name>
</gene>
<proteinExistence type="predicted"/>
<keyword evidence="3" id="KW-1185">Reference proteome</keyword>